<dbReference type="EMBL" id="CP126970">
    <property type="protein sequence ID" value="WIM71267.1"/>
    <property type="molecule type" value="Genomic_DNA"/>
</dbReference>
<name>A0ABY8VQN5_9CORY</name>
<keyword evidence="2" id="KW-1185">Reference proteome</keyword>
<gene>
    <name evidence="1" type="ORF">QP029_05660</name>
</gene>
<organism evidence="1 2">
    <name type="scientific">Corynebacterium suedekumii</name>
    <dbReference type="NCBI Taxonomy" id="3049801"/>
    <lineage>
        <taxon>Bacteria</taxon>
        <taxon>Bacillati</taxon>
        <taxon>Actinomycetota</taxon>
        <taxon>Actinomycetes</taxon>
        <taxon>Mycobacteriales</taxon>
        <taxon>Corynebacteriaceae</taxon>
        <taxon>Corynebacterium</taxon>
    </lineage>
</organism>
<evidence type="ECO:0000313" key="1">
    <source>
        <dbReference type="EMBL" id="WIM71267.1"/>
    </source>
</evidence>
<evidence type="ECO:0008006" key="3">
    <source>
        <dbReference type="Google" id="ProtNLM"/>
    </source>
</evidence>
<dbReference type="RefSeq" id="WP_284875839.1">
    <property type="nucleotide sequence ID" value="NZ_CP126970.1"/>
</dbReference>
<accession>A0ABY8VQN5</accession>
<evidence type="ECO:0000313" key="2">
    <source>
        <dbReference type="Proteomes" id="UP001238805"/>
    </source>
</evidence>
<proteinExistence type="predicted"/>
<dbReference type="Proteomes" id="UP001238805">
    <property type="component" value="Chromosome"/>
</dbReference>
<reference evidence="1 2" key="1">
    <citation type="submission" date="2023-05" db="EMBL/GenBank/DDBJ databases">
        <title>Corynebacterium suedekumii sp. nov. and Corynebacterium breve sp. nov. isolated from raw cow's milk.</title>
        <authorList>
            <person name="Baer M.K."/>
            <person name="Mehl L."/>
            <person name="Hellmuth R."/>
            <person name="Marke G."/>
            <person name="Lipski A."/>
        </authorList>
    </citation>
    <scope>NUCLEOTIDE SEQUENCE [LARGE SCALE GENOMIC DNA]</scope>
    <source>
        <strain evidence="1 2">LM112</strain>
    </source>
</reference>
<protein>
    <recommendedName>
        <fullName evidence="3">Abi-like protein</fullName>
    </recommendedName>
</protein>
<sequence>MTLTRSRQRRHRIVDGLPVTTPAATIATLGRDDFTAVKFLERHYDGLKGADRFAADLRAMRPEQRAALDSVLSRAVIGASSRMERLFILDLRRKGLDVIPNFRFGPYTWDGGIPDGTTLFDLDSYRYHGPHEEDMRDMNHRTFIIDRWKSNHAEMFGWGHLQYTDSCLAYPDTRAHALAEILSLVEHRRSRRHPEAVPGGVNSGVWTFHGEWG</sequence>